<name>A0AAD1G0W0_SPHMI</name>
<evidence type="ECO:0000256" key="7">
    <source>
        <dbReference type="ARBA" id="ARBA00023065"/>
    </source>
</evidence>
<dbReference type="InterPro" id="IPR011662">
    <property type="entry name" value="Secretin/TonB_short_N"/>
</dbReference>
<evidence type="ECO:0000256" key="2">
    <source>
        <dbReference type="ARBA" id="ARBA00022448"/>
    </source>
</evidence>
<reference evidence="16 18" key="2">
    <citation type="submission" date="2018-10" db="EMBL/GenBank/DDBJ databases">
        <title>Genomic Encyclopedia of Type Strains, Phase IV (KMG-IV): sequencing the most valuable type-strain genomes for metagenomic binning, comparative biology and taxonomic classification.</title>
        <authorList>
            <person name="Goeker M."/>
        </authorList>
    </citation>
    <scope>NUCLEOTIDE SEQUENCE [LARGE SCALE GENOMIC DNA]</scope>
    <source>
        <strain evidence="16 18">DSM 19791</strain>
    </source>
</reference>
<sequence>MRINGLGAFAAGVCMMALVVPAQAQVQEQTYNIPAGTLRSALDAFGRQSGKPIIYKVDEVQENRSRGFRGTATSQAALDAILAGTPFTARIVGSGAVAIVKVGNGGPGASDGALADSLTETASSEREGGEIVITAQKRNERLVDVPVPVTALSGSNLIQQNLVRLADYARRVPGLTVAGNDLDAISIRGINAGSSGSNPTVAVTLDDLPVTGSIGLSGPFFPDIDPANLSRVEVLRGPQGTLYGASSLGGLIKLVSRTPDTTEFSGRVELGGSDVLHGNQGWQARASINIPVWQDRLGVRISGFKREDPRWLDNINPIYAGKDVNKSSTEGWRAALVFKPFDDLTINASYLRQTVKSSGGGTVQVTPYPTDYRPLNGYDAIDIVPGAAESLTRIISLRAEYELPFGTLTSVSGWSKFANNSNSDETLNFPFVFSDIGGLGPLFPGAPAGSSVDLSNILENKKFSQEVRLASDPEARFSWLVGGFYTREHPLLRQALSALDPSGGELGLIVAFPVPQRFTEKAIFGSLTYKFNDHFDVQVGGRYSENKQRFQQNQITGDVAVGLFGPSSVNAPVFRAGDDSFTWLVTPRYRFNEDLMIYGRFASGYRPGGANTAAAAGATFRPDRVNNYELGLKGYLADRKVTLDSSLFWIDWDDIQLAGQTAAGLNILTNGGAARSRGVEFSGEWRLGGGWSVNGNATYTDAVLTETIVPSSAGTYLVIGPKGTQLPLTPRFASNLGVAKTVELGDRWSVELGANWSHVGNRNSLLRLATPAAAARSDALRVPAYDVVDMHVTLTDGDWEATLFARNVTNDRGIVSISDSQGLSPATSATFVQPRTIGVIFARNF</sequence>
<dbReference type="PROSITE" id="PS52016">
    <property type="entry name" value="TONB_DEPENDENT_REC_3"/>
    <property type="match status" value="1"/>
</dbReference>
<evidence type="ECO:0000256" key="4">
    <source>
        <dbReference type="ARBA" id="ARBA00022496"/>
    </source>
</evidence>
<keyword evidence="15" id="KW-0675">Receptor</keyword>
<evidence type="ECO:0000256" key="13">
    <source>
        <dbReference type="SAM" id="SignalP"/>
    </source>
</evidence>
<dbReference type="GO" id="GO:0006826">
    <property type="term" value="P:iron ion transport"/>
    <property type="evidence" value="ECO:0007669"/>
    <property type="project" value="UniProtKB-KW"/>
</dbReference>
<keyword evidence="2 11" id="KW-0813">Transport</keyword>
<evidence type="ECO:0000256" key="5">
    <source>
        <dbReference type="ARBA" id="ARBA00022692"/>
    </source>
</evidence>
<keyword evidence="6" id="KW-0408">Iron</keyword>
<dbReference type="PANTHER" id="PTHR32552">
    <property type="entry name" value="FERRICHROME IRON RECEPTOR-RELATED"/>
    <property type="match status" value="1"/>
</dbReference>
<evidence type="ECO:0000256" key="11">
    <source>
        <dbReference type="PROSITE-ProRule" id="PRU01360"/>
    </source>
</evidence>
<proteinExistence type="inferred from homology"/>
<dbReference type="InterPro" id="IPR000531">
    <property type="entry name" value="Beta-barrel_TonB"/>
</dbReference>
<keyword evidence="10 11" id="KW-0998">Cell outer membrane</keyword>
<keyword evidence="8 12" id="KW-0798">TonB box</keyword>
<evidence type="ECO:0000256" key="6">
    <source>
        <dbReference type="ARBA" id="ARBA00023004"/>
    </source>
</evidence>
<keyword evidence="5 11" id="KW-0812">Transmembrane</keyword>
<evidence type="ECO:0000256" key="3">
    <source>
        <dbReference type="ARBA" id="ARBA00022452"/>
    </source>
</evidence>
<dbReference type="InterPro" id="IPR036942">
    <property type="entry name" value="Beta-barrel_TonB_sf"/>
</dbReference>
<dbReference type="EMBL" id="AP018711">
    <property type="protein sequence ID" value="BBE34183.1"/>
    <property type="molecule type" value="Genomic_DNA"/>
</dbReference>
<keyword evidence="4" id="KW-0410">Iron transport</keyword>
<dbReference type="KEGG" id="smic:SmB9_18410"/>
<dbReference type="AlphaFoldDB" id="A0AAD1G0W0"/>
<dbReference type="Proteomes" id="UP000276029">
    <property type="component" value="Unassembled WGS sequence"/>
</dbReference>
<dbReference type="EMBL" id="RBWX01000007">
    <property type="protein sequence ID" value="RKS91215.1"/>
    <property type="molecule type" value="Genomic_DNA"/>
</dbReference>
<keyword evidence="13" id="KW-0732">Signal</keyword>
<gene>
    <name evidence="16" type="ORF">DFR51_0771</name>
    <name evidence="15" type="ORF">SmB9_18410</name>
</gene>
<dbReference type="Proteomes" id="UP000275727">
    <property type="component" value="Chromosome"/>
</dbReference>
<dbReference type="SMART" id="SM00965">
    <property type="entry name" value="STN"/>
    <property type="match status" value="1"/>
</dbReference>
<comment type="similarity">
    <text evidence="11 12">Belongs to the TonB-dependent receptor family.</text>
</comment>
<keyword evidence="9 11" id="KW-0472">Membrane</keyword>
<evidence type="ECO:0000313" key="15">
    <source>
        <dbReference type="EMBL" id="BBE34183.1"/>
    </source>
</evidence>
<dbReference type="CDD" id="cd01347">
    <property type="entry name" value="ligand_gated_channel"/>
    <property type="match status" value="1"/>
</dbReference>
<dbReference type="Pfam" id="PF00593">
    <property type="entry name" value="TonB_dep_Rec_b-barrel"/>
    <property type="match status" value="1"/>
</dbReference>
<dbReference type="Gene3D" id="2.40.170.20">
    <property type="entry name" value="TonB-dependent receptor, beta-barrel domain"/>
    <property type="match status" value="1"/>
</dbReference>
<reference evidence="15 17" key="1">
    <citation type="submission" date="2018-06" db="EMBL/GenBank/DDBJ databases">
        <title>Complete Genome Sequence of the Microcystin-Degrading Bacterium Sphingosinicella microcystinivorans Strain B-9.</title>
        <authorList>
            <person name="Jin H."/>
            <person name="Nishizawa T."/>
            <person name="Guo Y."/>
            <person name="Nishizawa A."/>
            <person name="Park H."/>
            <person name="Kato H."/>
            <person name="Tsuji K."/>
            <person name="Harada K."/>
        </authorList>
    </citation>
    <scope>NUCLEOTIDE SEQUENCE [LARGE SCALE GENOMIC DNA]</scope>
    <source>
        <strain evidence="15 17">B9</strain>
    </source>
</reference>
<dbReference type="GO" id="GO:0009279">
    <property type="term" value="C:cell outer membrane"/>
    <property type="evidence" value="ECO:0007669"/>
    <property type="project" value="UniProtKB-SubCell"/>
</dbReference>
<dbReference type="InterPro" id="IPR012910">
    <property type="entry name" value="Plug_dom"/>
</dbReference>
<comment type="subcellular location">
    <subcellularLocation>
        <location evidence="1 11">Cell outer membrane</location>
        <topology evidence="1 11">Multi-pass membrane protein</topology>
    </subcellularLocation>
</comment>
<dbReference type="Gene3D" id="3.55.50.30">
    <property type="match status" value="1"/>
</dbReference>
<evidence type="ECO:0000259" key="14">
    <source>
        <dbReference type="SMART" id="SM00965"/>
    </source>
</evidence>
<keyword evidence="3 11" id="KW-1134">Transmembrane beta strand</keyword>
<dbReference type="SUPFAM" id="SSF56935">
    <property type="entry name" value="Porins"/>
    <property type="match status" value="1"/>
</dbReference>
<evidence type="ECO:0000256" key="1">
    <source>
        <dbReference type="ARBA" id="ARBA00004571"/>
    </source>
</evidence>
<evidence type="ECO:0000256" key="8">
    <source>
        <dbReference type="ARBA" id="ARBA00023077"/>
    </source>
</evidence>
<evidence type="ECO:0000313" key="18">
    <source>
        <dbReference type="Proteomes" id="UP000276029"/>
    </source>
</evidence>
<feature type="chain" id="PRO_5042096330" evidence="13">
    <location>
        <begin position="25"/>
        <end position="845"/>
    </location>
</feature>
<feature type="domain" description="Secretin/TonB short N-terminal" evidence="14">
    <location>
        <begin position="51"/>
        <end position="102"/>
    </location>
</feature>
<feature type="signal peptide" evidence="13">
    <location>
        <begin position="1"/>
        <end position="24"/>
    </location>
</feature>
<evidence type="ECO:0000256" key="10">
    <source>
        <dbReference type="ARBA" id="ARBA00023237"/>
    </source>
</evidence>
<evidence type="ECO:0000313" key="17">
    <source>
        <dbReference type="Proteomes" id="UP000275727"/>
    </source>
</evidence>
<dbReference type="PANTHER" id="PTHR32552:SF81">
    <property type="entry name" value="TONB-DEPENDENT OUTER MEMBRANE RECEPTOR"/>
    <property type="match status" value="1"/>
</dbReference>
<dbReference type="Pfam" id="PF07715">
    <property type="entry name" value="Plug"/>
    <property type="match status" value="1"/>
</dbReference>
<protein>
    <submittedName>
        <fullName evidence="16">Outer membrane receptor protein involved in Fe transport</fullName>
    </submittedName>
    <submittedName>
        <fullName evidence="15">TonB-dependent receptor</fullName>
    </submittedName>
</protein>
<organism evidence="15 17">
    <name type="scientific">Sphingosinicella microcystinivorans</name>
    <dbReference type="NCBI Taxonomy" id="335406"/>
    <lineage>
        <taxon>Bacteria</taxon>
        <taxon>Pseudomonadati</taxon>
        <taxon>Pseudomonadota</taxon>
        <taxon>Alphaproteobacteria</taxon>
        <taxon>Sphingomonadales</taxon>
        <taxon>Sphingosinicellaceae</taxon>
        <taxon>Sphingosinicella</taxon>
    </lineage>
</organism>
<dbReference type="InterPro" id="IPR039426">
    <property type="entry name" value="TonB-dep_rcpt-like"/>
</dbReference>
<evidence type="ECO:0000313" key="16">
    <source>
        <dbReference type="EMBL" id="RKS91215.1"/>
    </source>
</evidence>
<accession>A0AAD1G0W0</accession>
<keyword evidence="18" id="KW-1185">Reference proteome</keyword>
<evidence type="ECO:0000256" key="9">
    <source>
        <dbReference type="ARBA" id="ARBA00023136"/>
    </source>
</evidence>
<evidence type="ECO:0000256" key="12">
    <source>
        <dbReference type="RuleBase" id="RU003357"/>
    </source>
</evidence>
<keyword evidence="7" id="KW-0406">Ion transport</keyword>